<dbReference type="AlphaFoldDB" id="A0A6A6I6X4"/>
<accession>A0A6A6I6X4</accession>
<evidence type="ECO:0000256" key="6">
    <source>
        <dbReference type="RuleBase" id="RU361174"/>
    </source>
</evidence>
<dbReference type="OrthoDB" id="3055998at2759"/>
<dbReference type="Proteomes" id="UP000800094">
    <property type="component" value="Unassembled WGS sequence"/>
</dbReference>
<dbReference type="PRINTS" id="PR00134">
    <property type="entry name" value="GLHYDRLASE10"/>
</dbReference>
<dbReference type="Gene3D" id="3.20.20.80">
    <property type="entry name" value="Glycosidases"/>
    <property type="match status" value="1"/>
</dbReference>
<evidence type="ECO:0000313" key="10">
    <source>
        <dbReference type="Proteomes" id="UP000800094"/>
    </source>
</evidence>
<evidence type="ECO:0000256" key="4">
    <source>
        <dbReference type="ARBA" id="ARBA00023295"/>
    </source>
</evidence>
<evidence type="ECO:0000259" key="8">
    <source>
        <dbReference type="PROSITE" id="PS51760"/>
    </source>
</evidence>
<proteinExistence type="inferred from homology"/>
<evidence type="ECO:0000256" key="1">
    <source>
        <dbReference type="ARBA" id="ARBA00007495"/>
    </source>
</evidence>
<keyword evidence="2 6" id="KW-0378">Hydrolase</keyword>
<feature type="signal peptide" evidence="7">
    <location>
        <begin position="1"/>
        <end position="17"/>
    </location>
</feature>
<keyword evidence="3 6" id="KW-0119">Carbohydrate metabolism</keyword>
<dbReference type="PANTHER" id="PTHR31490:SF76">
    <property type="entry name" value="ENDO-1,4-BETA-XYLANASE C"/>
    <property type="match status" value="1"/>
</dbReference>
<dbReference type="GeneID" id="54580364"/>
<dbReference type="EC" id="3.2.1.8" evidence="6"/>
<dbReference type="GO" id="GO:0000272">
    <property type="term" value="P:polysaccharide catabolic process"/>
    <property type="evidence" value="ECO:0007669"/>
    <property type="project" value="UniProtKB-KW"/>
</dbReference>
<dbReference type="GO" id="GO:0031176">
    <property type="term" value="F:endo-1,4-beta-xylanase activity"/>
    <property type="evidence" value="ECO:0007669"/>
    <property type="project" value="UniProtKB-EC"/>
</dbReference>
<dbReference type="PROSITE" id="PS51760">
    <property type="entry name" value="GH10_2"/>
    <property type="match status" value="1"/>
</dbReference>
<keyword evidence="4 6" id="KW-0326">Glycosidase</keyword>
<dbReference type="EMBL" id="ML987199">
    <property type="protein sequence ID" value="KAF2246304.1"/>
    <property type="molecule type" value="Genomic_DNA"/>
</dbReference>
<dbReference type="RefSeq" id="XP_033681308.1">
    <property type="nucleotide sequence ID" value="XM_033827034.1"/>
</dbReference>
<dbReference type="InterPro" id="IPR017853">
    <property type="entry name" value="GH"/>
</dbReference>
<dbReference type="InterPro" id="IPR044846">
    <property type="entry name" value="GH10"/>
</dbReference>
<reference evidence="9" key="1">
    <citation type="journal article" date="2020" name="Stud. Mycol.">
        <title>101 Dothideomycetes genomes: a test case for predicting lifestyles and emergence of pathogens.</title>
        <authorList>
            <person name="Haridas S."/>
            <person name="Albert R."/>
            <person name="Binder M."/>
            <person name="Bloem J."/>
            <person name="Labutti K."/>
            <person name="Salamov A."/>
            <person name="Andreopoulos B."/>
            <person name="Baker S."/>
            <person name="Barry K."/>
            <person name="Bills G."/>
            <person name="Bluhm B."/>
            <person name="Cannon C."/>
            <person name="Castanera R."/>
            <person name="Culley D."/>
            <person name="Daum C."/>
            <person name="Ezra D."/>
            <person name="Gonzalez J."/>
            <person name="Henrissat B."/>
            <person name="Kuo A."/>
            <person name="Liang C."/>
            <person name="Lipzen A."/>
            <person name="Lutzoni F."/>
            <person name="Magnuson J."/>
            <person name="Mondo S."/>
            <person name="Nolan M."/>
            <person name="Ohm R."/>
            <person name="Pangilinan J."/>
            <person name="Park H.-J."/>
            <person name="Ramirez L."/>
            <person name="Alfaro M."/>
            <person name="Sun H."/>
            <person name="Tritt A."/>
            <person name="Yoshinaga Y."/>
            <person name="Zwiers L.-H."/>
            <person name="Turgeon B."/>
            <person name="Goodwin S."/>
            <person name="Spatafora J."/>
            <person name="Crous P."/>
            <person name="Grigoriev I."/>
        </authorList>
    </citation>
    <scope>NUCLEOTIDE SEQUENCE</scope>
    <source>
        <strain evidence="9">CBS 122368</strain>
    </source>
</reference>
<dbReference type="InterPro" id="IPR001000">
    <property type="entry name" value="GH10_dom"/>
</dbReference>
<evidence type="ECO:0000256" key="2">
    <source>
        <dbReference type="ARBA" id="ARBA00022801"/>
    </source>
</evidence>
<dbReference type="SMART" id="SM00633">
    <property type="entry name" value="Glyco_10"/>
    <property type="match status" value="1"/>
</dbReference>
<dbReference type="SUPFAM" id="SSF51445">
    <property type="entry name" value="(Trans)glycosidases"/>
    <property type="match status" value="1"/>
</dbReference>
<keyword evidence="7" id="KW-0732">Signal</keyword>
<evidence type="ECO:0000313" key="9">
    <source>
        <dbReference type="EMBL" id="KAF2246304.1"/>
    </source>
</evidence>
<evidence type="ECO:0000256" key="3">
    <source>
        <dbReference type="ARBA" id="ARBA00023277"/>
    </source>
</evidence>
<dbReference type="Pfam" id="PF00331">
    <property type="entry name" value="Glyco_hydro_10"/>
    <property type="match status" value="1"/>
</dbReference>
<keyword evidence="10" id="KW-1185">Reference proteome</keyword>
<keyword evidence="5 6" id="KW-0624">Polysaccharide degradation</keyword>
<comment type="similarity">
    <text evidence="1 6">Belongs to the glycosyl hydrolase 10 (cellulase F) family.</text>
</comment>
<feature type="domain" description="GH10" evidence="8">
    <location>
        <begin position="34"/>
        <end position="329"/>
    </location>
</feature>
<sequence length="333" mass="35939">MKFLLASILSASALVSAFPMAEPESLFEERQASESINAAMVAKGRKYFGTCTDPNRFNTGSNGAIIKANFGQITPENSMKWDATESSKGSFSFGTADQTANFAKTNNLLLRGHTTVWHSQLPGWVSSIRDKATLTSAMQNHINTLMGRYKGQVYAWDVINEMFNEDGSFRSSVFYNVLGQDFVRIAFETARAADPDAKLYINDYNLDQASYAKTQGMIKNVKSWISAGIPIDGIGSQGHLTSGQGANAPAAMAALCAAAPECALTEVDIQNASTADWTNVVKACMQAKNCVGITVWGVRDSDSWRPSGNPLLFDSSYKPKAAYDTVLAAINAS</sequence>
<protein>
    <recommendedName>
        <fullName evidence="6">Beta-xylanase</fullName>
        <ecNumber evidence="6">3.2.1.8</ecNumber>
    </recommendedName>
</protein>
<organism evidence="9 10">
    <name type="scientific">Trematosphaeria pertusa</name>
    <dbReference type="NCBI Taxonomy" id="390896"/>
    <lineage>
        <taxon>Eukaryota</taxon>
        <taxon>Fungi</taxon>
        <taxon>Dikarya</taxon>
        <taxon>Ascomycota</taxon>
        <taxon>Pezizomycotina</taxon>
        <taxon>Dothideomycetes</taxon>
        <taxon>Pleosporomycetidae</taxon>
        <taxon>Pleosporales</taxon>
        <taxon>Massarineae</taxon>
        <taxon>Trematosphaeriaceae</taxon>
        <taxon>Trematosphaeria</taxon>
    </lineage>
</organism>
<comment type="catalytic activity">
    <reaction evidence="6">
        <text>Endohydrolysis of (1-&gt;4)-beta-D-xylosidic linkages in xylans.</text>
        <dbReference type="EC" id="3.2.1.8"/>
    </reaction>
</comment>
<evidence type="ECO:0000256" key="7">
    <source>
        <dbReference type="SAM" id="SignalP"/>
    </source>
</evidence>
<feature type="chain" id="PRO_5025435413" description="Beta-xylanase" evidence="7">
    <location>
        <begin position="18"/>
        <end position="333"/>
    </location>
</feature>
<dbReference type="PANTHER" id="PTHR31490">
    <property type="entry name" value="GLYCOSYL HYDROLASE"/>
    <property type="match status" value="1"/>
</dbReference>
<name>A0A6A6I6X4_9PLEO</name>
<evidence type="ECO:0000256" key="5">
    <source>
        <dbReference type="ARBA" id="ARBA00023326"/>
    </source>
</evidence>
<gene>
    <name evidence="9" type="ORF">BU26DRAFT_507904</name>
</gene>